<feature type="binding site" evidence="6">
    <location>
        <position position="128"/>
    </location>
    <ligand>
        <name>S-adenosyl-L-methionine</name>
        <dbReference type="ChEBI" id="CHEBI:59789"/>
    </ligand>
</feature>
<dbReference type="Gene3D" id="1.10.155.10">
    <property type="entry name" value="Chemotaxis receptor methyltransferase CheR, N-terminal domain"/>
    <property type="match status" value="1"/>
</dbReference>
<reference evidence="8" key="2">
    <citation type="submission" date="2020-09" db="EMBL/GenBank/DDBJ databases">
        <authorList>
            <person name="Sun Q."/>
            <person name="Zhou Y."/>
        </authorList>
    </citation>
    <scope>NUCLEOTIDE SEQUENCE</scope>
    <source>
        <strain evidence="8">CGMCC 1.6293</strain>
    </source>
</reference>
<dbReference type="PANTHER" id="PTHR24422">
    <property type="entry name" value="CHEMOTAXIS PROTEIN METHYLTRANSFERASE"/>
    <property type="match status" value="1"/>
</dbReference>
<dbReference type="Gene3D" id="3.40.50.150">
    <property type="entry name" value="Vaccinia Virus protein VP39"/>
    <property type="match status" value="1"/>
</dbReference>
<evidence type="ECO:0000256" key="3">
    <source>
        <dbReference type="ARBA" id="ARBA00022679"/>
    </source>
</evidence>
<dbReference type="GO" id="GO:0032259">
    <property type="term" value="P:methylation"/>
    <property type="evidence" value="ECO:0007669"/>
    <property type="project" value="UniProtKB-KW"/>
</dbReference>
<evidence type="ECO:0000256" key="5">
    <source>
        <dbReference type="PIRNR" id="PIRNR000410"/>
    </source>
</evidence>
<dbReference type="InterPro" id="IPR022641">
    <property type="entry name" value="CheR_N"/>
</dbReference>
<comment type="caution">
    <text evidence="8">The sequence shown here is derived from an EMBL/GenBank/DDBJ whole genome shotgun (WGS) entry which is preliminary data.</text>
</comment>
<comment type="catalytic activity">
    <reaction evidence="1 5">
        <text>L-glutamyl-[protein] + S-adenosyl-L-methionine = [protein]-L-glutamate 5-O-methyl ester + S-adenosyl-L-homocysteine</text>
        <dbReference type="Rhea" id="RHEA:24452"/>
        <dbReference type="Rhea" id="RHEA-COMP:10208"/>
        <dbReference type="Rhea" id="RHEA-COMP:10311"/>
        <dbReference type="ChEBI" id="CHEBI:29973"/>
        <dbReference type="ChEBI" id="CHEBI:57856"/>
        <dbReference type="ChEBI" id="CHEBI:59789"/>
        <dbReference type="ChEBI" id="CHEBI:82795"/>
        <dbReference type="EC" id="2.1.1.80"/>
    </reaction>
</comment>
<dbReference type="EMBL" id="BMLF01000001">
    <property type="protein sequence ID" value="GGL88962.1"/>
    <property type="molecule type" value="Genomic_DNA"/>
</dbReference>
<protein>
    <recommendedName>
        <fullName evidence="5">Chemotaxis protein methyltransferase</fullName>
        <ecNumber evidence="5">2.1.1.80</ecNumber>
    </recommendedName>
</protein>
<dbReference type="InterPro" id="IPR022642">
    <property type="entry name" value="CheR_C"/>
</dbReference>
<feature type="binding site" evidence="6">
    <location>
        <begin position="209"/>
        <end position="210"/>
    </location>
    <ligand>
        <name>S-adenosyl-L-methionine</name>
        <dbReference type="ChEBI" id="CHEBI:59789"/>
    </ligand>
</feature>
<dbReference type="AlphaFoldDB" id="A0A917SLT0"/>
<dbReference type="SUPFAM" id="SSF47757">
    <property type="entry name" value="Chemotaxis receptor methyltransferase CheR, N-terminal domain"/>
    <property type="match status" value="1"/>
</dbReference>
<name>A0A917SLT0_9RHOB</name>
<proteinExistence type="predicted"/>
<dbReference type="InterPro" id="IPR029063">
    <property type="entry name" value="SAM-dependent_MTases_sf"/>
</dbReference>
<dbReference type="Proteomes" id="UP000649829">
    <property type="component" value="Unassembled WGS sequence"/>
</dbReference>
<keyword evidence="4 5" id="KW-0949">S-adenosyl-L-methionine</keyword>
<feature type="binding site" evidence="6">
    <location>
        <position position="154"/>
    </location>
    <ligand>
        <name>S-adenosyl-L-methionine</name>
        <dbReference type="ChEBI" id="CHEBI:59789"/>
    </ligand>
</feature>
<accession>A0A917SLT0</accession>
<sequence>MTMASDPQADSGAMSEAAFTAISQLARSEAGLVLPPGKATMVQSRLRKRLHQVGLKDLEAYARFVCSEEGVSERRYMISALTTNVSHFFREAHHFKILRDLVFPELIDRARAGGRVRIWSAGCSSGQEPYSIAMALLSAAPDMAQRDVLILGSDIDPNMIQFAEEATYSDQQVAGIEKDVRSNYMTPATQGGFTVTPQVRKIVRFRELNLLGPWPMRGQFDIIFCRNVVIYFDQQTQAGLWPRFHGALVPSGWFFIGHSERISDASVHLYQSVGQTAYRAVPAGL</sequence>
<feature type="binding site" evidence="6">
    <location>
        <position position="84"/>
    </location>
    <ligand>
        <name>S-adenosyl-L-methionine</name>
        <dbReference type="ChEBI" id="CHEBI:59789"/>
    </ligand>
</feature>
<keyword evidence="2 5" id="KW-0489">Methyltransferase</keyword>
<evidence type="ECO:0000256" key="6">
    <source>
        <dbReference type="PIRSR" id="PIRSR000410-1"/>
    </source>
</evidence>
<dbReference type="InterPro" id="IPR000780">
    <property type="entry name" value="CheR_MeTrfase"/>
</dbReference>
<feature type="binding site" evidence="6">
    <location>
        <position position="90"/>
    </location>
    <ligand>
        <name>S-adenosyl-L-methionine</name>
        <dbReference type="ChEBI" id="CHEBI:59789"/>
    </ligand>
</feature>
<gene>
    <name evidence="8" type="primary">cheR</name>
    <name evidence="8" type="ORF">GCM10011534_08870</name>
</gene>
<reference evidence="8" key="1">
    <citation type="journal article" date="2014" name="Int. J. Syst. Evol. Microbiol.">
        <title>Complete genome sequence of Corynebacterium casei LMG S-19264T (=DSM 44701T), isolated from a smear-ripened cheese.</title>
        <authorList>
            <consortium name="US DOE Joint Genome Institute (JGI-PGF)"/>
            <person name="Walter F."/>
            <person name="Albersmeier A."/>
            <person name="Kalinowski J."/>
            <person name="Ruckert C."/>
        </authorList>
    </citation>
    <scope>NUCLEOTIDE SEQUENCE</scope>
    <source>
        <strain evidence="8">CGMCC 1.6293</strain>
    </source>
</reference>
<dbReference type="InterPro" id="IPR026024">
    <property type="entry name" value="Chemotaxis_MeTrfase_CheR"/>
</dbReference>
<evidence type="ECO:0000259" key="7">
    <source>
        <dbReference type="PROSITE" id="PS50123"/>
    </source>
</evidence>
<dbReference type="InterPro" id="IPR050903">
    <property type="entry name" value="Bact_Chemotaxis_MeTrfase"/>
</dbReference>
<dbReference type="Pfam" id="PF01739">
    <property type="entry name" value="CheR"/>
    <property type="match status" value="1"/>
</dbReference>
<dbReference type="InterPro" id="IPR036804">
    <property type="entry name" value="CheR_N_sf"/>
</dbReference>
<dbReference type="SUPFAM" id="SSF53335">
    <property type="entry name" value="S-adenosyl-L-methionine-dependent methyltransferases"/>
    <property type="match status" value="1"/>
</dbReference>
<feature type="binding site" evidence="6">
    <location>
        <begin position="226"/>
        <end position="227"/>
    </location>
    <ligand>
        <name>S-adenosyl-L-methionine</name>
        <dbReference type="ChEBI" id="CHEBI:59789"/>
    </ligand>
</feature>
<dbReference type="GO" id="GO:0008983">
    <property type="term" value="F:protein-glutamate O-methyltransferase activity"/>
    <property type="evidence" value="ECO:0007669"/>
    <property type="project" value="UniProtKB-EC"/>
</dbReference>
<dbReference type="RefSeq" id="WP_028285789.1">
    <property type="nucleotide sequence ID" value="NZ_BMLF01000001.1"/>
</dbReference>
<feature type="domain" description="CheR-type methyltransferase" evidence="7">
    <location>
        <begin position="13"/>
        <end position="283"/>
    </location>
</feature>
<dbReference type="PRINTS" id="PR00996">
    <property type="entry name" value="CHERMTFRASE"/>
</dbReference>
<feature type="binding site" evidence="6">
    <location>
        <position position="86"/>
    </location>
    <ligand>
        <name>S-adenosyl-L-methionine</name>
        <dbReference type="ChEBI" id="CHEBI:59789"/>
    </ligand>
</feature>
<evidence type="ECO:0000256" key="1">
    <source>
        <dbReference type="ARBA" id="ARBA00001541"/>
    </source>
</evidence>
<dbReference type="PANTHER" id="PTHR24422:SF19">
    <property type="entry name" value="CHEMOTAXIS PROTEIN METHYLTRANSFERASE"/>
    <property type="match status" value="1"/>
</dbReference>
<evidence type="ECO:0000256" key="2">
    <source>
        <dbReference type="ARBA" id="ARBA00022603"/>
    </source>
</evidence>
<evidence type="ECO:0000313" key="9">
    <source>
        <dbReference type="Proteomes" id="UP000649829"/>
    </source>
</evidence>
<dbReference type="EC" id="2.1.1.80" evidence="5"/>
<comment type="function">
    <text evidence="5">Methylation of the membrane-bound methyl-accepting chemotaxis proteins (MCP) to form gamma-glutamyl methyl ester residues in MCP.</text>
</comment>
<keyword evidence="9" id="KW-1185">Reference proteome</keyword>
<organism evidence="8 9">
    <name type="scientific">Pseudooceanicola nanhaiensis</name>
    <dbReference type="NCBI Taxonomy" id="375761"/>
    <lineage>
        <taxon>Bacteria</taxon>
        <taxon>Pseudomonadati</taxon>
        <taxon>Pseudomonadota</taxon>
        <taxon>Alphaproteobacteria</taxon>
        <taxon>Rhodobacterales</taxon>
        <taxon>Paracoccaceae</taxon>
        <taxon>Pseudooceanicola</taxon>
    </lineage>
</organism>
<dbReference type="Pfam" id="PF03705">
    <property type="entry name" value="CheR_N"/>
    <property type="match status" value="1"/>
</dbReference>
<keyword evidence="3 5" id="KW-0808">Transferase</keyword>
<dbReference type="SMART" id="SM00138">
    <property type="entry name" value="MeTrc"/>
    <property type="match status" value="1"/>
</dbReference>
<dbReference type="PIRSF" id="PIRSF000410">
    <property type="entry name" value="CheR"/>
    <property type="match status" value="1"/>
</dbReference>
<evidence type="ECO:0000313" key="8">
    <source>
        <dbReference type="EMBL" id="GGL88962.1"/>
    </source>
</evidence>
<dbReference type="PROSITE" id="PS50123">
    <property type="entry name" value="CHER"/>
    <property type="match status" value="1"/>
</dbReference>
<evidence type="ECO:0000256" key="4">
    <source>
        <dbReference type="ARBA" id="ARBA00022691"/>
    </source>
</evidence>